<reference evidence="1" key="1">
    <citation type="submission" date="2020-03" db="EMBL/GenBank/DDBJ databases">
        <authorList>
            <person name="Guo F."/>
        </authorList>
    </citation>
    <scope>NUCLEOTIDE SEQUENCE</scope>
    <source>
        <strain evidence="1">JCM 30134</strain>
    </source>
</reference>
<keyword evidence="2" id="KW-1185">Reference proteome</keyword>
<gene>
    <name evidence="1" type="ORF">G8770_19695</name>
</gene>
<evidence type="ECO:0000313" key="1">
    <source>
        <dbReference type="EMBL" id="NHO67776.1"/>
    </source>
</evidence>
<name>A0A9E5MP00_9GAMM</name>
<dbReference type="Proteomes" id="UP000787472">
    <property type="component" value="Unassembled WGS sequence"/>
</dbReference>
<dbReference type="AlphaFoldDB" id="A0A9E5MP00"/>
<sequence length="260" mass="29343">MNSELDIINKLKESMRTSCDDAFYFSDNETQLIDAEYLLTVNAAKAIKELNHYFGTPYKICLENNTKKFASACTPLMANVKADNFLGYKSVIRTPSNTLRSGKIDIAIYTDRNSIDIPLCAIEVKGFNPCKTLVIEDLERNAEYFSLSSRTGDSILPFTVFIALHSYKGVWNDEKEQLNLSKVKKRYQSYIDGNEKLNSLSQSVEVFTIRRGILPDPEDPHIQKYGLQGDEDYLFIGAVVTTKKNLTSQSTRTQQNCAGV</sequence>
<proteinExistence type="predicted"/>
<dbReference type="EMBL" id="JAAONZ010000020">
    <property type="protein sequence ID" value="NHO67776.1"/>
    <property type="molecule type" value="Genomic_DNA"/>
</dbReference>
<comment type="caution">
    <text evidence="1">The sequence shown here is derived from an EMBL/GenBank/DDBJ whole genome shotgun (WGS) entry which is preliminary data.</text>
</comment>
<protein>
    <submittedName>
        <fullName evidence="1">Uncharacterized protein</fullName>
    </submittedName>
</protein>
<dbReference type="RefSeq" id="WP_167191156.1">
    <property type="nucleotide sequence ID" value="NZ_JAAONZ010000020.1"/>
</dbReference>
<accession>A0A9E5MP00</accession>
<evidence type="ECO:0000313" key="2">
    <source>
        <dbReference type="Proteomes" id="UP000787472"/>
    </source>
</evidence>
<organism evidence="1 2">
    <name type="scientific">Pseudomaricurvus hydrocarbonicus</name>
    <dbReference type="NCBI Taxonomy" id="1470433"/>
    <lineage>
        <taxon>Bacteria</taxon>
        <taxon>Pseudomonadati</taxon>
        <taxon>Pseudomonadota</taxon>
        <taxon>Gammaproteobacteria</taxon>
        <taxon>Cellvibrionales</taxon>
        <taxon>Cellvibrionaceae</taxon>
        <taxon>Pseudomaricurvus</taxon>
    </lineage>
</organism>